<organism evidence="1 2">
    <name type="scientific">Lyophyllum shimeji</name>
    <name type="common">Hon-shimeji</name>
    <name type="synonym">Tricholoma shimeji</name>
    <dbReference type="NCBI Taxonomy" id="47721"/>
    <lineage>
        <taxon>Eukaryota</taxon>
        <taxon>Fungi</taxon>
        <taxon>Dikarya</taxon>
        <taxon>Basidiomycota</taxon>
        <taxon>Agaricomycotina</taxon>
        <taxon>Agaricomycetes</taxon>
        <taxon>Agaricomycetidae</taxon>
        <taxon>Agaricales</taxon>
        <taxon>Tricholomatineae</taxon>
        <taxon>Lyophyllaceae</taxon>
        <taxon>Lyophyllum</taxon>
    </lineage>
</organism>
<gene>
    <name evidence="1" type="ORF">LshimejAT787_0505980</name>
</gene>
<protein>
    <recommendedName>
        <fullName evidence="3">SnoaL-like domain-containing protein</fullName>
    </recommendedName>
</protein>
<keyword evidence="2" id="KW-1185">Reference proteome</keyword>
<dbReference type="OrthoDB" id="3352776at2759"/>
<proteinExistence type="predicted"/>
<dbReference type="AlphaFoldDB" id="A0A9P3PNL1"/>
<accession>A0A9P3PNL1</accession>
<evidence type="ECO:0008006" key="3">
    <source>
        <dbReference type="Google" id="ProtNLM"/>
    </source>
</evidence>
<name>A0A9P3PNL1_LYOSH</name>
<comment type="caution">
    <text evidence="1">The sequence shown here is derived from an EMBL/GenBank/DDBJ whole genome shotgun (WGS) entry which is preliminary data.</text>
</comment>
<reference evidence="1" key="1">
    <citation type="submission" date="2022-07" db="EMBL/GenBank/DDBJ databases">
        <title>The genome of Lyophyllum shimeji provides insight into the initial evolution of ectomycorrhizal fungal genome.</title>
        <authorList>
            <person name="Kobayashi Y."/>
            <person name="Shibata T."/>
            <person name="Hirakawa H."/>
            <person name="Shigenobu S."/>
            <person name="Nishiyama T."/>
            <person name="Yamada A."/>
            <person name="Hasebe M."/>
            <person name="Kawaguchi M."/>
        </authorList>
    </citation>
    <scope>NUCLEOTIDE SEQUENCE</scope>
    <source>
        <strain evidence="1">AT787</strain>
    </source>
</reference>
<sequence length="264" mass="29083">MPSFCTTSPSPTRERLLAATDRYLAAFADNKTHPLTLLSYFSTTSPISIQHYPDACSHPQSSLLRGPNAIRSYYDLLATHFTRTCGHRHTLQVDACTRTVIFEGSVTWTWKRSGRSWVEEFTCTLVFDELLKIVSVAVRTDSAVKTCVLRAKDVDDSSPLSMMIGASSKTNKEPIHRVSVRNSPCLRVSSSWPDIWTALLRGRAWTGTLTLGMHVGKPVTAGCSASASSPPTSSGYLKRTIKCNLTPSPSPSLILSVHLDHSRW</sequence>
<dbReference type="InterPro" id="IPR032710">
    <property type="entry name" value="NTF2-like_dom_sf"/>
</dbReference>
<evidence type="ECO:0000313" key="1">
    <source>
        <dbReference type="EMBL" id="GLB38733.1"/>
    </source>
</evidence>
<dbReference type="Proteomes" id="UP001063166">
    <property type="component" value="Unassembled WGS sequence"/>
</dbReference>
<dbReference type="Gene3D" id="3.10.450.50">
    <property type="match status" value="1"/>
</dbReference>
<dbReference type="EMBL" id="BRPK01000005">
    <property type="protein sequence ID" value="GLB38733.1"/>
    <property type="molecule type" value="Genomic_DNA"/>
</dbReference>
<evidence type="ECO:0000313" key="2">
    <source>
        <dbReference type="Proteomes" id="UP001063166"/>
    </source>
</evidence>
<dbReference type="SUPFAM" id="SSF54427">
    <property type="entry name" value="NTF2-like"/>
    <property type="match status" value="1"/>
</dbReference>